<dbReference type="FunFam" id="1.25.40.10:FF:000090">
    <property type="entry name" value="Pentatricopeptide repeat-containing protein, chloroplastic"/>
    <property type="match status" value="1"/>
</dbReference>
<dbReference type="InterPro" id="IPR002885">
    <property type="entry name" value="PPR_rpt"/>
</dbReference>
<evidence type="ECO:0000313" key="3">
    <source>
        <dbReference type="EMBL" id="KAK9166954.1"/>
    </source>
</evidence>
<accession>A0AAP0LD85</accession>
<dbReference type="PANTHER" id="PTHR47926:SF397">
    <property type="entry name" value="(WILD MALAYSIAN BANANA) HYPOTHETICAL PROTEIN"/>
    <property type="match status" value="1"/>
</dbReference>
<evidence type="ECO:0008006" key="5">
    <source>
        <dbReference type="Google" id="ProtNLM"/>
    </source>
</evidence>
<gene>
    <name evidence="3" type="ORF">Scep_002145</name>
</gene>
<evidence type="ECO:0000256" key="1">
    <source>
        <dbReference type="ARBA" id="ARBA00022737"/>
    </source>
</evidence>
<dbReference type="FunFam" id="1.25.40.10:FF:000031">
    <property type="entry name" value="Pentatricopeptide repeat-containing protein mitochondrial"/>
    <property type="match status" value="1"/>
</dbReference>
<dbReference type="AlphaFoldDB" id="A0AAP0LD85"/>
<dbReference type="SUPFAM" id="SSF48452">
    <property type="entry name" value="TPR-like"/>
    <property type="match status" value="1"/>
</dbReference>
<dbReference type="InterPro" id="IPR011990">
    <property type="entry name" value="TPR-like_helical_dom_sf"/>
</dbReference>
<evidence type="ECO:0000256" key="2">
    <source>
        <dbReference type="PROSITE-ProRule" id="PRU00708"/>
    </source>
</evidence>
<dbReference type="EMBL" id="JBBNAG010000001">
    <property type="protein sequence ID" value="KAK9166954.1"/>
    <property type="molecule type" value="Genomic_DNA"/>
</dbReference>
<dbReference type="Pfam" id="PF20431">
    <property type="entry name" value="E_motif"/>
    <property type="match status" value="1"/>
</dbReference>
<feature type="repeat" description="PPR" evidence="2">
    <location>
        <begin position="742"/>
        <end position="776"/>
    </location>
</feature>
<feature type="repeat" description="PPR" evidence="2">
    <location>
        <begin position="303"/>
        <end position="337"/>
    </location>
</feature>
<keyword evidence="1" id="KW-0677">Repeat</keyword>
<evidence type="ECO:0000313" key="4">
    <source>
        <dbReference type="Proteomes" id="UP001419268"/>
    </source>
</evidence>
<dbReference type="InterPro" id="IPR046960">
    <property type="entry name" value="PPR_At4g14850-like_plant"/>
</dbReference>
<sequence length="783" mass="87592">MHFLRRNNLHQRIPLTLQLYSLSSLSSIDQTTNVVYDHLHYFLSNPITNIKPLLQSHAIIITTGHSNNNIFLAAKLISSYSSFNQHHFSTYVFNAVNLKDTFLWNSIIKSHFSNAAFSQAFQIYLQMRCLSNALPNQFTLPMVSASCAELFALKDGRAAHVVAFKLGLFQGNSAVASSFVYMYSKCGKVVDASRVFDEMHVRDVVAWTALIIGYVQNGESEKSWDCFCDMRRSCKPNFRTVEGGLQACGIMGDMLKGRSLHGYAVKTGNDSSQFVQWSLLSMYSKHGTAEDAYLAFRGMPNKDLISWTALIGAYARSNRIHECLELFWEMLALGVEPDGIIISCLVSYFGDAGLVYDCKAFHGVIIRRNFEFDQTVVGSLLSMYCKLGCMSLAEELFDTICERHVESWEIMVFWYSKLELGVKCVEVLREMQHLNMRPTACSLVSAICSCSQLMALRLGRSIHCYVIRSGMDENISITNSLLGMYARCGNLTIARKLFRKADRDIVTWNTLISACTNNGHHKESLELFDLMVQANLQPNKVTLLTVLAACSHIGVLDHGRRVHSLIKEIGLVSDLSVATALVNMYVKCGQLGVAREIFDSIVEKDVILWNVMISGYGNHGDATSALEVFLQMENSGVKPTEVSFLAVLLACAHAGLVAEGKYHFDRMRNNYCILPTLKHYACMVDLLGRAGNLQEAEFMVLSMTIPPDGGVWGALLGACQIHNDFQMGEMVARRAIESDPENDGYYVILSNIYSSWGKWEEAKKVREMMKNRGVKKLAGWSAV</sequence>
<feature type="repeat" description="PPR" evidence="2">
    <location>
        <begin position="605"/>
        <end position="639"/>
    </location>
</feature>
<dbReference type="GO" id="GO:0009451">
    <property type="term" value="P:RNA modification"/>
    <property type="evidence" value="ECO:0007669"/>
    <property type="project" value="InterPro"/>
</dbReference>
<feature type="repeat" description="PPR" evidence="2">
    <location>
        <begin position="203"/>
        <end position="233"/>
    </location>
</feature>
<name>A0AAP0LD85_9MAGN</name>
<dbReference type="PANTHER" id="PTHR47926">
    <property type="entry name" value="PENTATRICOPEPTIDE REPEAT-CONTAINING PROTEIN"/>
    <property type="match status" value="1"/>
</dbReference>
<organism evidence="3 4">
    <name type="scientific">Stephania cephalantha</name>
    <dbReference type="NCBI Taxonomy" id="152367"/>
    <lineage>
        <taxon>Eukaryota</taxon>
        <taxon>Viridiplantae</taxon>
        <taxon>Streptophyta</taxon>
        <taxon>Embryophyta</taxon>
        <taxon>Tracheophyta</taxon>
        <taxon>Spermatophyta</taxon>
        <taxon>Magnoliopsida</taxon>
        <taxon>Ranunculales</taxon>
        <taxon>Menispermaceae</taxon>
        <taxon>Menispermoideae</taxon>
        <taxon>Cissampelideae</taxon>
        <taxon>Stephania</taxon>
    </lineage>
</organism>
<protein>
    <recommendedName>
        <fullName evidence="5">Pentatricopeptide repeat-containing protein</fullName>
    </recommendedName>
</protein>
<dbReference type="NCBIfam" id="TIGR00756">
    <property type="entry name" value="PPR"/>
    <property type="match status" value="4"/>
</dbReference>
<comment type="caution">
    <text evidence="3">The sequence shown here is derived from an EMBL/GenBank/DDBJ whole genome shotgun (WGS) entry which is preliminary data.</text>
</comment>
<dbReference type="Gene3D" id="1.25.40.10">
    <property type="entry name" value="Tetratricopeptide repeat domain"/>
    <property type="match status" value="4"/>
</dbReference>
<dbReference type="Pfam" id="PF01535">
    <property type="entry name" value="PPR"/>
    <property type="match status" value="4"/>
</dbReference>
<keyword evidence="4" id="KW-1185">Reference proteome</keyword>
<reference evidence="3 4" key="1">
    <citation type="submission" date="2024-01" db="EMBL/GenBank/DDBJ databases">
        <title>Genome assemblies of Stephania.</title>
        <authorList>
            <person name="Yang L."/>
        </authorList>
    </citation>
    <scope>NUCLEOTIDE SEQUENCE [LARGE SCALE GENOMIC DNA]</scope>
    <source>
        <strain evidence="3">JXDWG</strain>
        <tissue evidence="3">Leaf</tissue>
    </source>
</reference>
<feature type="repeat" description="PPR" evidence="2">
    <location>
        <begin position="504"/>
        <end position="538"/>
    </location>
</feature>
<dbReference type="PROSITE" id="PS51375">
    <property type="entry name" value="PPR"/>
    <property type="match status" value="5"/>
</dbReference>
<dbReference type="Proteomes" id="UP001419268">
    <property type="component" value="Unassembled WGS sequence"/>
</dbReference>
<proteinExistence type="predicted"/>
<dbReference type="GO" id="GO:0003723">
    <property type="term" value="F:RNA binding"/>
    <property type="evidence" value="ECO:0007669"/>
    <property type="project" value="InterPro"/>
</dbReference>
<dbReference type="Pfam" id="PF13041">
    <property type="entry name" value="PPR_2"/>
    <property type="match status" value="3"/>
</dbReference>
<dbReference type="InterPro" id="IPR046848">
    <property type="entry name" value="E_motif"/>
</dbReference>